<reference evidence="1 2" key="1">
    <citation type="submission" date="2019-01" db="EMBL/GenBank/DDBJ databases">
        <title>Senegalimassilia sp. nov. KGMB04484 isolated human feces.</title>
        <authorList>
            <person name="Han K.-I."/>
            <person name="Kim J.-S."/>
            <person name="Lee K.C."/>
            <person name="Suh M.K."/>
            <person name="Eom M.K."/>
            <person name="Lee J.H."/>
            <person name="Park S.-H."/>
            <person name="Kang S.W."/>
            <person name="Park J.-E."/>
            <person name="Oh B.S."/>
            <person name="Yu S.Y."/>
            <person name="Choi S.-H."/>
            <person name="Lee D.H."/>
            <person name="Yoon H."/>
            <person name="Kim B.-Y."/>
            <person name="Lee J.H."/>
            <person name="Lee J.-S."/>
        </authorList>
    </citation>
    <scope>NUCLEOTIDE SEQUENCE [LARGE SCALE GENOMIC DNA]</scope>
    <source>
        <strain evidence="1 2">KGMB04484</strain>
    </source>
</reference>
<proteinExistence type="predicted"/>
<protein>
    <submittedName>
        <fullName evidence="1">Uncharacterized protein</fullName>
    </submittedName>
</protein>
<comment type="caution">
    <text evidence="1">The sequence shown here is derived from an EMBL/GenBank/DDBJ whole genome shotgun (WGS) entry which is preliminary data.</text>
</comment>
<sequence>MNAASFYQQLAAESQMLEEHGFECWPDNVELARKVCDLEDGLHALARSLEREIVKDYRGRWIVFPAAKGNGRNG</sequence>
<keyword evidence="2" id="KW-1185">Reference proteome</keyword>
<dbReference type="AlphaFoldDB" id="A0A4V1QTW3"/>
<evidence type="ECO:0000313" key="1">
    <source>
        <dbReference type="EMBL" id="RXZ53867.1"/>
    </source>
</evidence>
<dbReference type="RefSeq" id="WP_129423676.1">
    <property type="nucleotide sequence ID" value="NZ_SDPW01000001.1"/>
</dbReference>
<gene>
    <name evidence="1" type="ORF">ET524_04755</name>
</gene>
<name>A0A4V1QTW3_9ACTN</name>
<dbReference type="Proteomes" id="UP000293345">
    <property type="component" value="Unassembled WGS sequence"/>
</dbReference>
<dbReference type="EMBL" id="SDPW01000001">
    <property type="protein sequence ID" value="RXZ53867.1"/>
    <property type="molecule type" value="Genomic_DNA"/>
</dbReference>
<evidence type="ECO:0000313" key="2">
    <source>
        <dbReference type="Proteomes" id="UP000293345"/>
    </source>
</evidence>
<organism evidence="1 2">
    <name type="scientific">Senegalimassilia faecalis</name>
    <dbReference type="NCBI Taxonomy" id="2509433"/>
    <lineage>
        <taxon>Bacteria</taxon>
        <taxon>Bacillati</taxon>
        <taxon>Actinomycetota</taxon>
        <taxon>Coriobacteriia</taxon>
        <taxon>Coriobacteriales</taxon>
        <taxon>Coriobacteriaceae</taxon>
        <taxon>Senegalimassilia</taxon>
    </lineage>
</organism>
<accession>A0A4V1QTW3</accession>